<feature type="compositionally biased region" description="Low complexity" evidence="1">
    <location>
        <begin position="76"/>
        <end position="88"/>
    </location>
</feature>
<reference evidence="2" key="1">
    <citation type="journal article" date="2013" name="Nature">
        <title>The genomes of four tapeworm species reveal adaptations to parasitism.</title>
        <authorList>
            <person name="Tsai I.J."/>
            <person name="Zarowiecki M."/>
            <person name="Holroyd N."/>
            <person name="Garciarrubio A."/>
            <person name="Sanchez-Flores A."/>
            <person name="Brooks K.L."/>
            <person name="Tracey A."/>
            <person name="Bobes R.J."/>
            <person name="Fragoso G."/>
            <person name="Sciutto E."/>
            <person name="Aslett M."/>
            <person name="Beasley H."/>
            <person name="Bennett H.M."/>
            <person name="Cai J."/>
            <person name="Camicia F."/>
            <person name="Clark R."/>
            <person name="Cucher M."/>
            <person name="De Silva N."/>
            <person name="Day T.A."/>
            <person name="Deplazes P."/>
            <person name="Estrada K."/>
            <person name="Fernandez C."/>
            <person name="Holland P.W."/>
            <person name="Hou J."/>
            <person name="Hu S."/>
            <person name="Huckvale T."/>
            <person name="Hung S.S."/>
            <person name="Kamenetzky L."/>
            <person name="Keane J.A."/>
            <person name="Kiss F."/>
            <person name="Koziol U."/>
            <person name="Lambert O."/>
            <person name="Liu K."/>
            <person name="Luo X."/>
            <person name="Luo Y."/>
            <person name="Macchiaroli N."/>
            <person name="Nichol S."/>
            <person name="Paps J."/>
            <person name="Parkinson J."/>
            <person name="Pouchkina-Stantcheva N."/>
            <person name="Riddiford N."/>
            <person name="Rosenzvit M."/>
            <person name="Salinas G."/>
            <person name="Wasmuth J.D."/>
            <person name="Zamanian M."/>
            <person name="Zheng Y."/>
            <person name="Cai X."/>
            <person name="Soberon X."/>
            <person name="Olson P.D."/>
            <person name="Laclette J.P."/>
            <person name="Brehm K."/>
            <person name="Berriman M."/>
            <person name="Garciarrubio A."/>
            <person name="Bobes R.J."/>
            <person name="Fragoso G."/>
            <person name="Sanchez-Flores A."/>
            <person name="Estrada K."/>
            <person name="Cevallos M.A."/>
            <person name="Morett E."/>
            <person name="Gonzalez V."/>
            <person name="Portillo T."/>
            <person name="Ochoa-Leyva A."/>
            <person name="Jose M.V."/>
            <person name="Sciutto E."/>
            <person name="Landa A."/>
            <person name="Jimenez L."/>
            <person name="Valdes V."/>
            <person name="Carrero J.C."/>
            <person name="Larralde C."/>
            <person name="Morales-Montor J."/>
            <person name="Limon-Lason J."/>
            <person name="Soberon X."/>
            <person name="Laclette J.P."/>
        </authorList>
    </citation>
    <scope>NUCLEOTIDE SEQUENCE [LARGE SCALE GENOMIC DNA]</scope>
</reference>
<organism evidence="2 3">
    <name type="scientific">Echinococcus multilocularis</name>
    <name type="common">Fox tapeworm</name>
    <dbReference type="NCBI Taxonomy" id="6211"/>
    <lineage>
        <taxon>Eukaryota</taxon>
        <taxon>Metazoa</taxon>
        <taxon>Spiralia</taxon>
        <taxon>Lophotrochozoa</taxon>
        <taxon>Platyhelminthes</taxon>
        <taxon>Cestoda</taxon>
        <taxon>Eucestoda</taxon>
        <taxon>Cyclophyllidea</taxon>
        <taxon>Taeniidae</taxon>
        <taxon>Echinococcus</taxon>
    </lineage>
</organism>
<evidence type="ECO:0000313" key="2">
    <source>
        <dbReference type="EMBL" id="CDS35475.1"/>
    </source>
</evidence>
<name>A0A068XTB5_ECHMU</name>
<gene>
    <name evidence="2" type="ORF">EmuJ_000293800</name>
</gene>
<accession>A0A068XTB5</accession>
<protein>
    <submittedName>
        <fullName evidence="2">Hypothetical transcript</fullName>
    </submittedName>
</protein>
<dbReference type="EMBL" id="LN902850">
    <property type="protein sequence ID" value="CDS35475.1"/>
    <property type="molecule type" value="Genomic_DNA"/>
</dbReference>
<feature type="region of interest" description="Disordered" evidence="1">
    <location>
        <begin position="64"/>
        <end position="144"/>
    </location>
</feature>
<sequence length="239" mass="26485">MAWSSDNESLEEFIRELARHRQAYMSDTNCTVRVIPQSRERRFTSTVSSTSSSKRPRKLTRFAANYGDSDDENSSSDETTSSDDSQSTGAITGEKGTLPPYRKNRMLNRLQRRFYGNNTSDRTSGKDKVTLNEALPGFSTGPMPAIYQTTDSSDTFHEEGVCSSCSARLKEASKPASAREVSNAVNAIFDYVTNNSKVDDRKLVSLLTSEKSKWVKSVFQAVVPIATLVDKIREAIGHG</sequence>
<evidence type="ECO:0000313" key="3">
    <source>
        <dbReference type="Proteomes" id="UP000017246"/>
    </source>
</evidence>
<dbReference type="Proteomes" id="UP000017246">
    <property type="component" value="Unassembled WGS sequence"/>
</dbReference>
<proteinExistence type="predicted"/>
<dbReference type="OrthoDB" id="10401877at2759"/>
<dbReference type="AlphaFoldDB" id="A0A068XTB5"/>
<dbReference type="OMA" id="TSEKSKW"/>
<reference evidence="2" key="2">
    <citation type="submission" date="2015-11" db="EMBL/GenBank/DDBJ databases">
        <authorList>
            <person name="Zhang Y."/>
            <person name="Guo Z."/>
        </authorList>
    </citation>
    <scope>NUCLEOTIDE SEQUENCE</scope>
</reference>
<keyword evidence="3" id="KW-1185">Reference proteome</keyword>
<feature type="compositionally biased region" description="Basic residues" evidence="1">
    <location>
        <begin position="102"/>
        <end position="112"/>
    </location>
</feature>
<evidence type="ECO:0000256" key="1">
    <source>
        <dbReference type="SAM" id="MobiDB-lite"/>
    </source>
</evidence>